<protein>
    <submittedName>
        <fullName evidence="2">Uncharacterized protein</fullName>
    </submittedName>
</protein>
<dbReference type="EMBL" id="CAWUFR010000009">
    <property type="protein sequence ID" value="CAK6952141.1"/>
    <property type="molecule type" value="Genomic_DNA"/>
</dbReference>
<organism evidence="2 3">
    <name type="scientific">Scomber scombrus</name>
    <name type="common">Atlantic mackerel</name>
    <name type="synonym">Scomber vernalis</name>
    <dbReference type="NCBI Taxonomy" id="13677"/>
    <lineage>
        <taxon>Eukaryota</taxon>
        <taxon>Metazoa</taxon>
        <taxon>Chordata</taxon>
        <taxon>Craniata</taxon>
        <taxon>Vertebrata</taxon>
        <taxon>Euteleostomi</taxon>
        <taxon>Actinopterygii</taxon>
        <taxon>Neopterygii</taxon>
        <taxon>Teleostei</taxon>
        <taxon>Neoteleostei</taxon>
        <taxon>Acanthomorphata</taxon>
        <taxon>Pelagiaria</taxon>
        <taxon>Scombriformes</taxon>
        <taxon>Scombridae</taxon>
        <taxon>Scomber</taxon>
    </lineage>
</organism>
<feature type="region of interest" description="Disordered" evidence="1">
    <location>
        <begin position="1"/>
        <end position="21"/>
    </location>
</feature>
<comment type="caution">
    <text evidence="2">The sequence shown here is derived from an EMBL/GenBank/DDBJ whole genome shotgun (WGS) entry which is preliminary data.</text>
</comment>
<evidence type="ECO:0000313" key="3">
    <source>
        <dbReference type="Proteomes" id="UP001314229"/>
    </source>
</evidence>
<keyword evidence="3" id="KW-1185">Reference proteome</keyword>
<evidence type="ECO:0000313" key="2">
    <source>
        <dbReference type="EMBL" id="CAK6952141.1"/>
    </source>
</evidence>
<dbReference type="AlphaFoldDB" id="A0AAV1N0H0"/>
<name>A0AAV1N0H0_SCOSC</name>
<gene>
    <name evidence="2" type="ORF">FSCOSCO3_A020486</name>
</gene>
<accession>A0AAV1N0H0</accession>
<reference evidence="2 3" key="1">
    <citation type="submission" date="2024-01" db="EMBL/GenBank/DDBJ databases">
        <authorList>
            <person name="Alioto T."/>
            <person name="Alioto T."/>
            <person name="Gomez Garrido J."/>
        </authorList>
    </citation>
    <scope>NUCLEOTIDE SEQUENCE [LARGE SCALE GENOMIC DNA]</scope>
</reference>
<dbReference type="Proteomes" id="UP001314229">
    <property type="component" value="Unassembled WGS sequence"/>
</dbReference>
<sequence length="72" mass="7969">MAGLMRKQKPQGANYDSQHHHHHHNHHIFICRTPIVCNHGDNQSETGPLALKVCAVSGSVAVAFKLILYTAM</sequence>
<evidence type="ECO:0000256" key="1">
    <source>
        <dbReference type="SAM" id="MobiDB-lite"/>
    </source>
</evidence>
<proteinExistence type="predicted"/>